<dbReference type="Pfam" id="PF15813">
    <property type="entry name" value="DUF4708"/>
    <property type="match status" value="1"/>
</dbReference>
<sequence length="888" mass="99958">MNDSRQQSLFFVTPPDLHKLCAVRIILSNEVADTEIRSTQMKMCRQLLYLHQDILTSPVPGILSQIWVVMAIPFYKAGKLNAYIEKYGAKVEAPQRVIPVILQNCLSYSLTARLAPAWNKTGHLLVQGKGFLSRMGKQNAIVLNINVTETQVCISIEAYTIRLPLPELREFGISQSIIKDFDTNKNAVIEGHSILSNWCYVLPSMKRGQIVSILHTTPPDCPFHSYEDFQMHWDSLYGYKLPEDCGNTKIYCSVYFRMIEGRLFTYPLSCIRSQPIQFFPRVDLEGVLKSFISDLKSKLPHICGFPIKMTTKPCYYTQDLMKPHVQENKVKAPNLTTKQMFRFSPTQAPSTRPALAERLLPWSVVMDHKVELPDSHLKKPWVSSTLHLQQEAVQNRKKSLSDKAPQVHLEVPKPNREKMRVQGTNFSSQNNMAPKFIPVFKNQSLQMNKNILEPGNLKGKQHVVTESKLFSLKTSMMQNDRLNLAPAIRKRPNHNIQMNARNLNQKTSRLQEKNTGCCENMIKYPSSNGESSTVSLNESKHLSNSLTFQMSNNSLGVINSAVDFQVNGKERLTSKYITQILGKGHESLKIKKQPHIFESDTEMEDPQLLQQQSINQTIKVDVNDYKLISKTAYRSKRKLCQESSKTSKRPHSSTIHYGQSSFSRNKAPGPAPVTSGSSSWQLPTVIRAPTIITGDFYSTVDPAVCIGARAPAPEDSQRMALLTENQTTPAVHGFLMKLGFSALQQNEVHSPGKTHGEGQDQHQDQDYGTSSRVRKLGQLISAAIRLASVSPLQCPDGAQYNRVPSQWRLAGSPWLHPSARGQTARRLPRFSAPAGELYQDSAVGIASPAWRLGLGIHFIDRKVLAFDPARSRCLTSALELFQILWGKR</sequence>
<feature type="domain" description="DUF4708" evidence="2">
    <location>
        <begin position="7"/>
        <end position="280"/>
    </location>
</feature>
<feature type="compositionally biased region" description="Basic and acidic residues" evidence="1">
    <location>
        <begin position="754"/>
        <end position="765"/>
    </location>
</feature>
<proteinExistence type="predicted"/>
<keyword evidence="3" id="KW-1185">Reference proteome</keyword>
<dbReference type="InterPro" id="IPR031643">
    <property type="entry name" value="DUF4708"/>
</dbReference>
<dbReference type="CTD" id="109316758"/>
<accession>A0A384BPF7</accession>
<dbReference type="STRING" id="29073.ENSUMAP00000005832"/>
<feature type="region of interest" description="Disordered" evidence="1">
    <location>
        <begin position="748"/>
        <end position="770"/>
    </location>
</feature>
<dbReference type="PANTHER" id="PTHR28495:SF1">
    <property type="entry name" value="GENE, 17266-RELATED"/>
    <property type="match status" value="1"/>
</dbReference>
<evidence type="ECO:0000313" key="3">
    <source>
        <dbReference type="Proteomes" id="UP000261680"/>
    </source>
</evidence>
<dbReference type="PANTHER" id="PTHR28495">
    <property type="entry name" value="HYPOTHETICAL PROTEIN LOC100359752"/>
    <property type="match status" value="1"/>
</dbReference>
<protein>
    <submittedName>
        <fullName evidence="4">Uncharacterized protein C18orf63 homolog</fullName>
    </submittedName>
</protein>
<gene>
    <name evidence="4" type="primary">CUNH18orf63</name>
</gene>
<evidence type="ECO:0000313" key="4">
    <source>
        <dbReference type="RefSeq" id="XP_008684149.1"/>
    </source>
</evidence>
<dbReference type="RefSeq" id="XP_008684149.1">
    <property type="nucleotide sequence ID" value="XM_008685927.1"/>
</dbReference>
<dbReference type="OrthoDB" id="6285995at2759"/>
<feature type="region of interest" description="Disordered" evidence="1">
    <location>
        <begin position="638"/>
        <end position="679"/>
    </location>
</feature>
<evidence type="ECO:0000256" key="1">
    <source>
        <dbReference type="SAM" id="MobiDB-lite"/>
    </source>
</evidence>
<evidence type="ECO:0000259" key="2">
    <source>
        <dbReference type="Pfam" id="PF15813"/>
    </source>
</evidence>
<dbReference type="Proteomes" id="UP000261680">
    <property type="component" value="Unplaced"/>
</dbReference>
<dbReference type="AlphaFoldDB" id="A0A384BPF7"/>
<reference evidence="4" key="1">
    <citation type="submission" date="2025-08" db="UniProtKB">
        <authorList>
            <consortium name="RefSeq"/>
        </authorList>
    </citation>
    <scope>IDENTIFICATION</scope>
    <source>
        <tissue evidence="4">Whole blood</tissue>
    </source>
</reference>
<dbReference type="GeneID" id="103658460"/>
<name>A0A384BPF7_URSMA</name>
<organism evidence="3 4">
    <name type="scientific">Ursus maritimus</name>
    <name type="common">Polar bear</name>
    <name type="synonym">Thalarctos maritimus</name>
    <dbReference type="NCBI Taxonomy" id="29073"/>
    <lineage>
        <taxon>Eukaryota</taxon>
        <taxon>Metazoa</taxon>
        <taxon>Chordata</taxon>
        <taxon>Craniata</taxon>
        <taxon>Vertebrata</taxon>
        <taxon>Euteleostomi</taxon>
        <taxon>Mammalia</taxon>
        <taxon>Eutheria</taxon>
        <taxon>Laurasiatheria</taxon>
        <taxon>Carnivora</taxon>
        <taxon>Caniformia</taxon>
        <taxon>Ursidae</taxon>
        <taxon>Ursus</taxon>
    </lineage>
</organism>
<dbReference type="KEGG" id="umr:103658460"/>
<feature type="compositionally biased region" description="Polar residues" evidence="1">
    <location>
        <begin position="652"/>
        <end position="664"/>
    </location>
</feature>